<accession>A0ABT4UPK7</accession>
<organism evidence="1 2">
    <name type="scientific">Polluticaenibacter yanchengensis</name>
    <dbReference type="NCBI Taxonomy" id="3014562"/>
    <lineage>
        <taxon>Bacteria</taxon>
        <taxon>Pseudomonadati</taxon>
        <taxon>Bacteroidota</taxon>
        <taxon>Chitinophagia</taxon>
        <taxon>Chitinophagales</taxon>
        <taxon>Chitinophagaceae</taxon>
        <taxon>Polluticaenibacter</taxon>
    </lineage>
</organism>
<gene>
    <name evidence="1" type="ORF">O3P16_17925</name>
</gene>
<name>A0ABT4UPK7_9BACT</name>
<protein>
    <submittedName>
        <fullName evidence="1">Glycosyltransferase family 2 protein</fullName>
    </submittedName>
</protein>
<dbReference type="EMBL" id="JAQGEF010000039">
    <property type="protein sequence ID" value="MDA3616695.1"/>
    <property type="molecule type" value="Genomic_DNA"/>
</dbReference>
<dbReference type="SUPFAM" id="SSF53448">
    <property type="entry name" value="Nucleotide-diphospho-sugar transferases"/>
    <property type="match status" value="1"/>
</dbReference>
<sequence length="292" mass="34269">MKISGFTIIKNAVTNDYPIVEAIKSILPLVDEMIVLIGDCNDDTEGLIKSIASSKIKIHYSVWNKALQKGGAVLADETNKAFKLVDPQSTWAIYVQGDEVFHEKDYTTILQACKKYETNTEVQGFLMKYVHFYGTYKYIGDSRRWYNREIRIIRNIPDIKSYKDAQGFRLHDQKLHVVPINASVYHYGWVKSPKNMMAKLQESKTYWLEDKNSRQNQFTAADVFNFDEFDSLTEFRGTHPGVMHDRIQSQNWQLDIDTSRKNFEFKDRILYWIEKLTGKRLFAYRNYKIIKP</sequence>
<comment type="caution">
    <text evidence="1">The sequence shown here is derived from an EMBL/GenBank/DDBJ whole genome shotgun (WGS) entry which is preliminary data.</text>
</comment>
<proteinExistence type="predicted"/>
<reference evidence="1 2" key="1">
    <citation type="submission" date="2022-12" db="EMBL/GenBank/DDBJ databases">
        <title>Chitinophagaceae gen. sp. nov., a new member of the family Chitinophagaceae, isolated from soil in a chemical factory.</title>
        <authorList>
            <person name="Ke Z."/>
        </authorList>
    </citation>
    <scope>NUCLEOTIDE SEQUENCE [LARGE SCALE GENOMIC DNA]</scope>
    <source>
        <strain evidence="1 2">LY-5</strain>
    </source>
</reference>
<evidence type="ECO:0000313" key="1">
    <source>
        <dbReference type="EMBL" id="MDA3616695.1"/>
    </source>
</evidence>
<dbReference type="RefSeq" id="WP_407033026.1">
    <property type="nucleotide sequence ID" value="NZ_JAQGEF010000039.1"/>
</dbReference>
<evidence type="ECO:0000313" key="2">
    <source>
        <dbReference type="Proteomes" id="UP001210231"/>
    </source>
</evidence>
<dbReference type="Proteomes" id="UP001210231">
    <property type="component" value="Unassembled WGS sequence"/>
</dbReference>
<keyword evidence="2" id="KW-1185">Reference proteome</keyword>
<dbReference type="InterPro" id="IPR029044">
    <property type="entry name" value="Nucleotide-diphossugar_trans"/>
</dbReference>